<evidence type="ECO:0000313" key="2">
    <source>
        <dbReference type="EMBL" id="CAE0833414.1"/>
    </source>
</evidence>
<dbReference type="AlphaFoldDB" id="A0A7S4GDI2"/>
<proteinExistence type="predicted"/>
<reference evidence="2" key="1">
    <citation type="submission" date="2021-01" db="EMBL/GenBank/DDBJ databases">
        <authorList>
            <person name="Corre E."/>
            <person name="Pelletier E."/>
            <person name="Niang G."/>
            <person name="Scheremetjew M."/>
            <person name="Finn R."/>
            <person name="Kale V."/>
            <person name="Holt S."/>
            <person name="Cochrane G."/>
            <person name="Meng A."/>
            <person name="Brown T."/>
            <person name="Cohen L."/>
        </authorList>
    </citation>
    <scope>NUCLEOTIDE SEQUENCE</scope>
    <source>
        <strain evidence="2">CCMP1594</strain>
    </source>
</reference>
<dbReference type="EMBL" id="HBJA01130128">
    <property type="protein sequence ID" value="CAE0833414.1"/>
    <property type="molecule type" value="Transcribed_RNA"/>
</dbReference>
<protein>
    <submittedName>
        <fullName evidence="2">Uncharacterized protein</fullName>
    </submittedName>
</protein>
<feature type="compositionally biased region" description="Basic residues" evidence="1">
    <location>
        <begin position="1"/>
        <end position="10"/>
    </location>
</feature>
<evidence type="ECO:0000256" key="1">
    <source>
        <dbReference type="SAM" id="MobiDB-lite"/>
    </source>
</evidence>
<organism evidence="2">
    <name type="scientific">Eutreptiella gymnastica</name>
    <dbReference type="NCBI Taxonomy" id="73025"/>
    <lineage>
        <taxon>Eukaryota</taxon>
        <taxon>Discoba</taxon>
        <taxon>Euglenozoa</taxon>
        <taxon>Euglenida</taxon>
        <taxon>Spirocuta</taxon>
        <taxon>Euglenophyceae</taxon>
        <taxon>Eutreptiales</taxon>
        <taxon>Eutreptiaceae</taxon>
        <taxon>Eutreptiella</taxon>
    </lineage>
</organism>
<gene>
    <name evidence="2" type="ORF">EGYM00163_LOCUS44706</name>
</gene>
<feature type="region of interest" description="Disordered" evidence="1">
    <location>
        <begin position="112"/>
        <end position="143"/>
    </location>
</feature>
<accession>A0A7S4GDI2</accession>
<sequence length="143" mass="15499">MPTTRHRRKRQQLEGLGTESRIRPWQLRGRAEEAGAQGRHCARSDLDHTRRHPCARKASLWGVFVQLGDFLVPLGTHTPSMTDARSRTVAYLQTPPASSSGTNTPSVTRTVIPTATPSPSPSGLGAGIRSAMDGNSHLYGVPH</sequence>
<feature type="region of interest" description="Disordered" evidence="1">
    <location>
        <begin position="1"/>
        <end position="20"/>
    </location>
</feature>
<name>A0A7S4GDI2_9EUGL</name>